<dbReference type="GeneID" id="110422466"/>
<evidence type="ECO:0000313" key="3">
    <source>
        <dbReference type="RefSeq" id="XP_021292068.1"/>
    </source>
</evidence>
<dbReference type="GO" id="GO:0000783">
    <property type="term" value="C:nuclear telomere cap complex"/>
    <property type="evidence" value="ECO:0007669"/>
    <property type="project" value="TreeGrafter"/>
</dbReference>
<dbReference type="PANTHER" id="PTHR14513">
    <property type="entry name" value="PROTECTION OF TELOMERES 1"/>
    <property type="match status" value="1"/>
</dbReference>
<dbReference type="Proteomes" id="UP000504621">
    <property type="component" value="Unplaced"/>
</dbReference>
<dbReference type="Pfam" id="PF25507">
    <property type="entry name" value="OB_POT1A"/>
    <property type="match status" value="1"/>
</dbReference>
<dbReference type="AlphaFoldDB" id="A0A6J1AYK7"/>
<sequence length="152" mass="17293">MMTDRLAFIFVRPSSEVNCDDVPFATLMDILTCRKVRKKFRCVVRFVAAIPWRVEDFCSPRGTYRVRFTVEDPTARIHAFAYAEDGEKFFDGYLSADVLSSKLNKLLGVAISVDGKEIKDAARNPPWVQCCLISHYLKCCKICDTKLVGQQV</sequence>
<proteinExistence type="predicted"/>
<gene>
    <name evidence="3" type="primary">LOC110422466</name>
</gene>
<evidence type="ECO:0000313" key="2">
    <source>
        <dbReference type="Proteomes" id="UP000504621"/>
    </source>
</evidence>
<dbReference type="GO" id="GO:0032210">
    <property type="term" value="P:regulation of telomere maintenance via telomerase"/>
    <property type="evidence" value="ECO:0007669"/>
    <property type="project" value="TreeGrafter"/>
</dbReference>
<dbReference type="InterPro" id="IPR028389">
    <property type="entry name" value="POT1"/>
</dbReference>
<organism evidence="2 3">
    <name type="scientific">Herrania umbratica</name>
    <dbReference type="NCBI Taxonomy" id="108875"/>
    <lineage>
        <taxon>Eukaryota</taxon>
        <taxon>Viridiplantae</taxon>
        <taxon>Streptophyta</taxon>
        <taxon>Embryophyta</taxon>
        <taxon>Tracheophyta</taxon>
        <taxon>Spermatophyta</taxon>
        <taxon>Magnoliopsida</taxon>
        <taxon>eudicotyledons</taxon>
        <taxon>Gunneridae</taxon>
        <taxon>Pentapetalae</taxon>
        <taxon>rosids</taxon>
        <taxon>malvids</taxon>
        <taxon>Malvales</taxon>
        <taxon>Malvaceae</taxon>
        <taxon>Byttnerioideae</taxon>
        <taxon>Herrania</taxon>
    </lineage>
</organism>
<dbReference type="GO" id="GO:0010521">
    <property type="term" value="F:telomerase inhibitor activity"/>
    <property type="evidence" value="ECO:0007669"/>
    <property type="project" value="TreeGrafter"/>
</dbReference>
<keyword evidence="2" id="KW-1185">Reference proteome</keyword>
<dbReference type="GO" id="GO:0016233">
    <property type="term" value="P:telomere capping"/>
    <property type="evidence" value="ECO:0007669"/>
    <property type="project" value="TreeGrafter"/>
</dbReference>
<evidence type="ECO:0000259" key="1">
    <source>
        <dbReference type="Pfam" id="PF25507"/>
    </source>
</evidence>
<dbReference type="RefSeq" id="XP_021292068.1">
    <property type="nucleotide sequence ID" value="XM_021436393.1"/>
</dbReference>
<reference evidence="3" key="1">
    <citation type="submission" date="2025-08" db="UniProtKB">
        <authorList>
            <consortium name="RefSeq"/>
        </authorList>
    </citation>
    <scope>IDENTIFICATION</scope>
    <source>
        <tissue evidence="3">Leaf</tissue>
    </source>
</reference>
<name>A0A6J1AYK7_9ROSI</name>
<dbReference type="PANTHER" id="PTHR14513:SF0">
    <property type="entry name" value="PROTECTION OF TELOMERES PROTEIN 1"/>
    <property type="match status" value="1"/>
</dbReference>
<accession>A0A6J1AYK7</accession>
<feature type="domain" description="POT1A/B-like OB fold" evidence="1">
    <location>
        <begin position="15"/>
        <end position="138"/>
    </location>
</feature>
<dbReference type="InterPro" id="IPR057620">
    <property type="entry name" value="POT1A/B-like_OB"/>
</dbReference>
<protein>
    <submittedName>
        <fullName evidence="3">Protection of telomeres protein 1b-like isoform X3</fullName>
    </submittedName>
</protein>
<dbReference type="GO" id="GO:0098505">
    <property type="term" value="F:G-rich strand telomeric DNA binding"/>
    <property type="evidence" value="ECO:0007669"/>
    <property type="project" value="TreeGrafter"/>
</dbReference>